<keyword evidence="6" id="KW-0735">Signal-anchor</keyword>
<keyword evidence="1" id="KW-1030">Host cell inner membrane</keyword>
<dbReference type="Pfam" id="PF03245">
    <property type="entry name" value="Phage_lysis"/>
    <property type="match status" value="1"/>
</dbReference>
<dbReference type="EMBL" id="MW460249">
    <property type="protein sequence ID" value="QRE00656.1"/>
    <property type="molecule type" value="Genomic_DNA"/>
</dbReference>
<dbReference type="Proteomes" id="UP000610026">
    <property type="component" value="Segment"/>
</dbReference>
<keyword evidence="9" id="KW-1188">Viral release from host cell</keyword>
<protein>
    <recommendedName>
        <fullName evidence="12">Lysis protein</fullName>
    </recommendedName>
</protein>
<keyword evidence="9" id="KW-0578">Host cell lysis by virus</keyword>
<keyword evidence="2" id="KW-1032">Host cell membrane</keyword>
<proteinExistence type="predicted"/>
<keyword evidence="4" id="KW-0204">Cytolysis</keyword>
<evidence type="ECO:0008006" key="12">
    <source>
        <dbReference type="Google" id="ProtNLM"/>
    </source>
</evidence>
<dbReference type="GO" id="GO:0044659">
    <property type="term" value="P:viral release from host cell by cytolysis"/>
    <property type="evidence" value="ECO:0007669"/>
    <property type="project" value="InterPro"/>
</dbReference>
<reference evidence="10" key="1">
    <citation type="submission" date="2021-01" db="EMBL/GenBank/DDBJ databases">
        <authorList>
            <person name="Ben Porat S."/>
            <person name="Alkalay-Oren S."/>
            <person name="Coppenhagen-Glazer S."/>
            <person name="Hazan R."/>
        </authorList>
    </citation>
    <scope>NUCLEOTIDE SEQUENCE</scope>
</reference>
<evidence type="ECO:0000256" key="1">
    <source>
        <dbReference type="ARBA" id="ARBA00022445"/>
    </source>
</evidence>
<dbReference type="RefSeq" id="YP_010671669.1">
    <property type="nucleotide sequence ID" value="NC_070969.1"/>
</dbReference>
<evidence type="ECO:0000256" key="8">
    <source>
        <dbReference type="ARBA" id="ARBA00023136"/>
    </source>
</evidence>
<name>A0A889IQU8_9CAUD</name>
<evidence type="ECO:0000256" key="3">
    <source>
        <dbReference type="ARBA" id="ARBA00022692"/>
    </source>
</evidence>
<evidence type="ECO:0000313" key="11">
    <source>
        <dbReference type="Proteomes" id="UP000610026"/>
    </source>
</evidence>
<evidence type="ECO:0000256" key="9">
    <source>
        <dbReference type="ARBA" id="ARBA00023142"/>
    </source>
</evidence>
<dbReference type="InterPro" id="IPR004929">
    <property type="entry name" value="I-spanin"/>
</dbReference>
<keyword evidence="5" id="KW-1043">Host membrane</keyword>
<keyword evidence="3" id="KW-0812">Transmembrane</keyword>
<evidence type="ECO:0000256" key="6">
    <source>
        <dbReference type="ARBA" id="ARBA00022968"/>
    </source>
</evidence>
<evidence type="ECO:0000313" key="10">
    <source>
        <dbReference type="EMBL" id="QRE00656.1"/>
    </source>
</evidence>
<dbReference type="GeneID" id="77947923"/>
<accession>A0A889IQU8</accession>
<sequence length="178" mass="18895">MTLKGYAILTLSSFLAGAIAAGTAQGWRYGEQLADKDRAYSQLQTDHATELKRITDEAQRATAGALEKQQAAEQRLADSDRKHTEDLKNAQAENARLADAVAAGERRLRVQARCPAPAGGNQGGQNAAAGGLGDDTTVELSGAAGRNVLAARGGILEDRAKIAYLQDYARQCEALQRE</sequence>
<evidence type="ECO:0000256" key="2">
    <source>
        <dbReference type="ARBA" id="ARBA00022511"/>
    </source>
</evidence>
<evidence type="ECO:0000256" key="4">
    <source>
        <dbReference type="ARBA" id="ARBA00022852"/>
    </source>
</evidence>
<keyword evidence="11" id="KW-1185">Reference proteome</keyword>
<organism evidence="10 11">
    <name type="scientific">Pseudomonas phage Itty13</name>
    <dbReference type="NCBI Taxonomy" id="2805750"/>
    <lineage>
        <taxon>Viruses</taxon>
        <taxon>Duplodnaviria</taxon>
        <taxon>Heunggongvirae</taxon>
        <taxon>Uroviricota</taxon>
        <taxon>Caudoviricetes</taxon>
        <taxon>Ittyvirus</taxon>
        <taxon>Ittyvirus itty13</taxon>
    </lineage>
</organism>
<keyword evidence="7" id="KW-1133">Transmembrane helix</keyword>
<dbReference type="KEGG" id="vg:77947923"/>
<keyword evidence="8" id="KW-0472">Membrane</keyword>
<evidence type="ECO:0000256" key="5">
    <source>
        <dbReference type="ARBA" id="ARBA00022870"/>
    </source>
</evidence>
<evidence type="ECO:0000256" key="7">
    <source>
        <dbReference type="ARBA" id="ARBA00022989"/>
    </source>
</evidence>